<dbReference type="InterPro" id="IPR027417">
    <property type="entry name" value="P-loop_NTPase"/>
</dbReference>
<evidence type="ECO:0000313" key="1">
    <source>
        <dbReference type="EMBL" id="MCP2273908.1"/>
    </source>
</evidence>
<dbReference type="RefSeq" id="WP_253891096.1">
    <property type="nucleotide sequence ID" value="NZ_BAAAVB010000010.1"/>
</dbReference>
<keyword evidence="2" id="KW-1185">Reference proteome</keyword>
<proteinExistence type="predicted"/>
<name>A0ABT1IMM4_9PSEU</name>
<evidence type="ECO:0000313" key="2">
    <source>
        <dbReference type="Proteomes" id="UP001205185"/>
    </source>
</evidence>
<dbReference type="Proteomes" id="UP001205185">
    <property type="component" value="Unassembled WGS sequence"/>
</dbReference>
<accession>A0ABT1IMM4</accession>
<dbReference type="SUPFAM" id="SSF52540">
    <property type="entry name" value="P-loop containing nucleoside triphosphate hydrolases"/>
    <property type="match status" value="1"/>
</dbReference>
<sequence>MTDELRYRIGLAGPSRVGKSSLVVSLLRDSREQLGGLPLQLTAADLATERRVAKTTTELDNSLLRGEFNSDALAGNVEAFTFQLRLAAKRSSTGVRIELMDYPGKWFNPRTRPDDSVADWAACKDFIADASVLLVPVEAIGLMENNNAWQRAASKQLLAIEEVEKTAEWWATARGSYHDEPALLLLCPVKCESYLADNLNTTDRATELHDAVRAMYAGVVKTVRANAPHAEIAYCAVDTIGCVNLVRAEWTEVGGQPHISAKYRIIGPGKSMSYKGIDDLLTLLLRHLVDAQHRALEIIANQRERAANDAKSLAIRNEGLIGNFLLSISGRRRKRVYRSGVQREEADRTHQQVDELNQVIKELAERPLSTKRVNTW</sequence>
<gene>
    <name evidence="1" type="ORF">LV75_006440</name>
</gene>
<dbReference type="EMBL" id="JAMTCO010000019">
    <property type="protein sequence ID" value="MCP2273908.1"/>
    <property type="molecule type" value="Genomic_DNA"/>
</dbReference>
<protein>
    <submittedName>
        <fullName evidence="1">Uncharacterized protein</fullName>
    </submittedName>
</protein>
<reference evidence="1 2" key="1">
    <citation type="submission" date="2022-06" db="EMBL/GenBank/DDBJ databases">
        <title>Genomic Encyclopedia of Archaeal and Bacterial Type Strains, Phase II (KMG-II): from individual species to whole genera.</title>
        <authorList>
            <person name="Goeker M."/>
        </authorList>
    </citation>
    <scope>NUCLEOTIDE SEQUENCE [LARGE SCALE GENOMIC DNA]</scope>
    <source>
        <strain evidence="1 2">DSM 44255</strain>
    </source>
</reference>
<organism evidence="1 2">
    <name type="scientific">Actinokineospora diospyrosa</name>
    <dbReference type="NCBI Taxonomy" id="103728"/>
    <lineage>
        <taxon>Bacteria</taxon>
        <taxon>Bacillati</taxon>
        <taxon>Actinomycetota</taxon>
        <taxon>Actinomycetes</taxon>
        <taxon>Pseudonocardiales</taxon>
        <taxon>Pseudonocardiaceae</taxon>
        <taxon>Actinokineospora</taxon>
    </lineage>
</organism>
<comment type="caution">
    <text evidence="1">The sequence shown here is derived from an EMBL/GenBank/DDBJ whole genome shotgun (WGS) entry which is preliminary data.</text>
</comment>